<feature type="compositionally biased region" description="Polar residues" evidence="1">
    <location>
        <begin position="1"/>
        <end position="17"/>
    </location>
</feature>
<proteinExistence type="predicted"/>
<evidence type="ECO:0000256" key="1">
    <source>
        <dbReference type="SAM" id="MobiDB-lite"/>
    </source>
</evidence>
<dbReference type="EMBL" id="JAVDXT010000003">
    <property type="protein sequence ID" value="MDR7378756.1"/>
    <property type="molecule type" value="Genomic_DNA"/>
</dbReference>
<keyword evidence="4" id="KW-1185">Reference proteome</keyword>
<dbReference type="Pfam" id="PF01814">
    <property type="entry name" value="Hemerythrin"/>
    <property type="match status" value="1"/>
</dbReference>
<dbReference type="Gene3D" id="1.20.120.520">
    <property type="entry name" value="nmb1532 protein domain like"/>
    <property type="match status" value="1"/>
</dbReference>
<gene>
    <name evidence="3" type="ORF">J2X19_003450</name>
</gene>
<dbReference type="CDD" id="cd12108">
    <property type="entry name" value="Hr-like"/>
    <property type="match status" value="1"/>
</dbReference>
<name>A0ABU2CBR0_9BURK</name>
<dbReference type="InterPro" id="IPR012312">
    <property type="entry name" value="Hemerythrin-like"/>
</dbReference>
<organism evidence="3 4">
    <name type="scientific">Rhodoferax ferrireducens</name>
    <dbReference type="NCBI Taxonomy" id="192843"/>
    <lineage>
        <taxon>Bacteria</taxon>
        <taxon>Pseudomonadati</taxon>
        <taxon>Pseudomonadota</taxon>
        <taxon>Betaproteobacteria</taxon>
        <taxon>Burkholderiales</taxon>
        <taxon>Comamonadaceae</taxon>
        <taxon>Rhodoferax</taxon>
    </lineage>
</organism>
<evidence type="ECO:0000259" key="2">
    <source>
        <dbReference type="Pfam" id="PF01814"/>
    </source>
</evidence>
<feature type="region of interest" description="Disordered" evidence="1">
    <location>
        <begin position="1"/>
        <end position="25"/>
    </location>
</feature>
<accession>A0ABU2CBR0</accession>
<protein>
    <submittedName>
        <fullName evidence="3">Hemerythrin superfamily protein</fullName>
    </submittedName>
</protein>
<comment type="caution">
    <text evidence="3">The sequence shown here is derived from an EMBL/GenBank/DDBJ whole genome shotgun (WGS) entry which is preliminary data.</text>
</comment>
<dbReference type="PANTHER" id="PTHR35585:SF1">
    <property type="entry name" value="HHE DOMAIN PROTEIN (AFU_ORTHOLOGUE AFUA_4G00730)"/>
    <property type="match status" value="1"/>
</dbReference>
<dbReference type="PANTHER" id="PTHR35585">
    <property type="entry name" value="HHE DOMAIN PROTEIN (AFU_ORTHOLOGUE AFUA_4G00730)"/>
    <property type="match status" value="1"/>
</dbReference>
<feature type="domain" description="Hemerythrin-like" evidence="2">
    <location>
        <begin position="20"/>
        <end position="135"/>
    </location>
</feature>
<evidence type="ECO:0000313" key="4">
    <source>
        <dbReference type="Proteomes" id="UP001180487"/>
    </source>
</evidence>
<reference evidence="3 4" key="1">
    <citation type="submission" date="2023-07" db="EMBL/GenBank/DDBJ databases">
        <title>Sorghum-associated microbial communities from plants grown in Nebraska, USA.</title>
        <authorList>
            <person name="Schachtman D."/>
        </authorList>
    </citation>
    <scope>NUCLEOTIDE SEQUENCE [LARGE SCALE GENOMIC DNA]</scope>
    <source>
        <strain evidence="3 4">BE313</strain>
    </source>
</reference>
<evidence type="ECO:0000313" key="3">
    <source>
        <dbReference type="EMBL" id="MDR7378756.1"/>
    </source>
</evidence>
<dbReference type="Proteomes" id="UP001180487">
    <property type="component" value="Unassembled WGS sequence"/>
</dbReference>
<sequence length="162" mass="18054">MATPSKTPTNSASSKPQEATAMLRADHKRVSELFAEYDKARSDRKKKDLVSTICTELSVHAQVEEEIFYPAVKRALRDKELVPEATVEHATLKDLIAQVDGITPDGEMFDAKVKVLSEYVKHHVKEEQTEMFPKAKKTNLDMLALGAQMASRKSELLAGRIA</sequence>
<dbReference type="RefSeq" id="WP_116607695.1">
    <property type="nucleotide sequence ID" value="NZ_JAVDXT010000003.1"/>
</dbReference>